<proteinExistence type="predicted"/>
<protein>
    <recommendedName>
        <fullName evidence="3">FAD-binding domain-containing protein</fullName>
    </recommendedName>
</protein>
<evidence type="ECO:0008006" key="3">
    <source>
        <dbReference type="Google" id="ProtNLM"/>
    </source>
</evidence>
<evidence type="ECO:0000313" key="1">
    <source>
        <dbReference type="EMBL" id="CAB3793086.1"/>
    </source>
</evidence>
<dbReference type="Proteomes" id="UP000494365">
    <property type="component" value="Unassembled WGS sequence"/>
</dbReference>
<dbReference type="SUPFAM" id="SSF51905">
    <property type="entry name" value="FAD/NAD(P)-binding domain"/>
    <property type="match status" value="1"/>
</dbReference>
<dbReference type="EMBL" id="CADIKK010000016">
    <property type="protein sequence ID" value="CAB3793086.1"/>
    <property type="molecule type" value="Genomic_DNA"/>
</dbReference>
<dbReference type="AlphaFoldDB" id="A0A6S7CM00"/>
<evidence type="ECO:0000313" key="2">
    <source>
        <dbReference type="Proteomes" id="UP000494365"/>
    </source>
</evidence>
<accession>A0A6S7CM00</accession>
<reference evidence="1 2" key="1">
    <citation type="submission" date="2020-04" db="EMBL/GenBank/DDBJ databases">
        <authorList>
            <person name="De Canck E."/>
        </authorList>
    </citation>
    <scope>NUCLEOTIDE SEQUENCE [LARGE SCALE GENOMIC DNA]</scope>
    <source>
        <strain evidence="1 2">LMG 28614</strain>
    </source>
</reference>
<sequence>MLAGVKSASSKNSRFGAIRAYRNVALRRGTCSQMWLRGPETACVFPNDGGVTVIAYMATKDKLDGFRVNPSDALERSMTGFPDAPDLSSAEPLRNALLVKGYPNVWRQPAVGNIAFVGDALMSIDPLWGVGCGFAFQTAEWLVDTLAPVLKQHGPTAPALRRCAKRVSGELNGHRFLIVDYARRHGLNAIERLTFRAAAKDPAASRHLHAYGARLIGPAKFLAPRALLRAAWVDLRRPAAHTAQPDAPV</sequence>
<dbReference type="Gene3D" id="3.50.50.60">
    <property type="entry name" value="FAD/NAD(P)-binding domain"/>
    <property type="match status" value="1"/>
</dbReference>
<name>A0A6S7CM00_9BURK</name>
<organism evidence="1 2">
    <name type="scientific">Paraburkholderia ultramafica</name>
    <dbReference type="NCBI Taxonomy" id="1544867"/>
    <lineage>
        <taxon>Bacteria</taxon>
        <taxon>Pseudomonadati</taxon>
        <taxon>Pseudomonadota</taxon>
        <taxon>Betaproteobacteria</taxon>
        <taxon>Burkholderiales</taxon>
        <taxon>Burkholderiaceae</taxon>
        <taxon>Paraburkholderia</taxon>
    </lineage>
</organism>
<keyword evidence="2" id="KW-1185">Reference proteome</keyword>
<gene>
    <name evidence="1" type="ORF">LMG28614_03646</name>
</gene>
<dbReference type="InterPro" id="IPR036188">
    <property type="entry name" value="FAD/NAD-bd_sf"/>
</dbReference>